<dbReference type="GO" id="GO:0015203">
    <property type="term" value="F:polyamine transmembrane transporter activity"/>
    <property type="evidence" value="ECO:0007669"/>
    <property type="project" value="UniProtKB-ARBA"/>
</dbReference>
<dbReference type="PANTHER" id="PTHR45826:SF2">
    <property type="entry name" value="AMINO ACID TRANSPORTER"/>
    <property type="match status" value="1"/>
</dbReference>
<protein>
    <recommendedName>
        <fullName evidence="10">Amino acid permease/ SLC12A domain-containing protein</fullName>
    </recommendedName>
</protein>
<feature type="transmembrane region" description="Helical" evidence="8">
    <location>
        <begin position="410"/>
        <end position="436"/>
    </location>
</feature>
<evidence type="ECO:0000256" key="5">
    <source>
        <dbReference type="ARBA" id="ARBA00022989"/>
    </source>
</evidence>
<sequence length="487" mass="52653">MKDGKDVGVFLLSDTYLEGDIDDGQSIDSDNDSSEAAVPTRVLSLGKLVFISFFLTCGGPFGLETAVKAGGVGLCLAGLVVLPFIWAIPQCLMTAELSTMINVNGGALVWVWRGLGELPGVINAANGLATSILDLSIYPNLIVSYLPFTLGALPSYLCKVLIVALVTSVNVLGLEAVSTVSVCLLVISMGVFFVEIPYAIFHFQSASWTKTPANIDWALLSSVLLWANTGYDSLGTFAGEVHTPSKTYPRGIALTLIANSSAYIGPVVLSYILLPSCNLWENDGFLQAAEKTSYAVAVWMTVAASLSNVGKLNAGVATTSRLMWAMGAKIQEDGVSMRTLPSMFGKLSPRFGTPTTALFVQFIVASIFCQFDFSTIVQVEMLLNCLCLGFEFAAFMRLRYTEPDTPRPFLVSGGMAGAWFITIIKSIVVVFTVVSIVWRRPMAFLGMIVFNCFVITTYTIRRFYRKKYRGELTRSSSSLRHAILGAA</sequence>
<proteinExistence type="inferred from homology"/>
<dbReference type="AlphaFoldDB" id="A0A0H5QPB9"/>
<keyword evidence="4 8" id="KW-0812">Transmembrane</keyword>
<keyword evidence="2" id="KW-0813">Transport</keyword>
<feature type="transmembrane region" description="Helical" evidence="8">
    <location>
        <begin position="251"/>
        <end position="274"/>
    </location>
</feature>
<dbReference type="EMBL" id="HACM01002985">
    <property type="protein sequence ID" value="CRZ03427.1"/>
    <property type="molecule type" value="Transcribed_RNA"/>
</dbReference>
<name>A0A0H5QPB9_9EUKA</name>
<feature type="transmembrane region" description="Helical" evidence="8">
    <location>
        <begin position="351"/>
        <end position="373"/>
    </location>
</feature>
<comment type="similarity">
    <text evidence="7">Belongs to the amino acid-polyamine-organocation (APC) superfamily. Polyamine:cation symporter (PHS) (TC 2.A.3.12) family.</text>
</comment>
<accession>A0A0H5QPB9</accession>
<feature type="transmembrane region" description="Helical" evidence="8">
    <location>
        <begin position="213"/>
        <end position="231"/>
    </location>
</feature>
<organism evidence="9">
    <name type="scientific">Spongospora subterranea</name>
    <dbReference type="NCBI Taxonomy" id="70186"/>
    <lineage>
        <taxon>Eukaryota</taxon>
        <taxon>Sar</taxon>
        <taxon>Rhizaria</taxon>
        <taxon>Endomyxa</taxon>
        <taxon>Phytomyxea</taxon>
        <taxon>Plasmodiophorida</taxon>
        <taxon>Plasmodiophoridae</taxon>
        <taxon>Spongospora</taxon>
    </lineage>
</organism>
<evidence type="ECO:0000256" key="8">
    <source>
        <dbReference type="SAM" id="Phobius"/>
    </source>
</evidence>
<evidence type="ECO:0000313" key="9">
    <source>
        <dbReference type="EMBL" id="CRZ03427.1"/>
    </source>
</evidence>
<dbReference type="Pfam" id="PF13520">
    <property type="entry name" value="AA_permease_2"/>
    <property type="match status" value="1"/>
</dbReference>
<feature type="transmembrane region" description="Helical" evidence="8">
    <location>
        <begin position="442"/>
        <end position="460"/>
    </location>
</feature>
<feature type="transmembrane region" description="Helical" evidence="8">
    <location>
        <begin position="69"/>
        <end position="88"/>
    </location>
</feature>
<evidence type="ECO:0000256" key="7">
    <source>
        <dbReference type="ARBA" id="ARBA00024041"/>
    </source>
</evidence>
<feature type="transmembrane region" description="Helical" evidence="8">
    <location>
        <begin position="379"/>
        <end position="398"/>
    </location>
</feature>
<keyword evidence="6 8" id="KW-0472">Membrane</keyword>
<comment type="subcellular location">
    <subcellularLocation>
        <location evidence="1">Cell membrane</location>
        <topology evidence="1">Multi-pass membrane protein</topology>
    </subcellularLocation>
</comment>
<dbReference type="Gene3D" id="1.20.1740.10">
    <property type="entry name" value="Amino acid/polyamine transporter I"/>
    <property type="match status" value="1"/>
</dbReference>
<feature type="transmembrane region" description="Helical" evidence="8">
    <location>
        <begin position="179"/>
        <end position="201"/>
    </location>
</feature>
<evidence type="ECO:0000256" key="3">
    <source>
        <dbReference type="ARBA" id="ARBA00022475"/>
    </source>
</evidence>
<keyword evidence="5 8" id="KW-1133">Transmembrane helix</keyword>
<evidence type="ECO:0000256" key="4">
    <source>
        <dbReference type="ARBA" id="ARBA00022692"/>
    </source>
</evidence>
<evidence type="ECO:0000256" key="2">
    <source>
        <dbReference type="ARBA" id="ARBA00022448"/>
    </source>
</evidence>
<dbReference type="PIRSF" id="PIRSF006060">
    <property type="entry name" value="AA_transporter"/>
    <property type="match status" value="1"/>
</dbReference>
<dbReference type="GO" id="GO:0005886">
    <property type="term" value="C:plasma membrane"/>
    <property type="evidence" value="ECO:0007669"/>
    <property type="project" value="UniProtKB-SubCell"/>
</dbReference>
<dbReference type="InterPro" id="IPR002293">
    <property type="entry name" value="AA/rel_permease1"/>
</dbReference>
<evidence type="ECO:0000256" key="1">
    <source>
        <dbReference type="ARBA" id="ARBA00004651"/>
    </source>
</evidence>
<evidence type="ECO:0000256" key="6">
    <source>
        <dbReference type="ARBA" id="ARBA00023136"/>
    </source>
</evidence>
<reference evidence="9" key="1">
    <citation type="submission" date="2015-04" db="EMBL/GenBank/DDBJ databases">
        <title>The genome sequence of the plant pathogenic Rhizarian Plasmodiophora brassicae reveals insights in its biotrophic life cycle and the origin of chitin synthesis.</title>
        <authorList>
            <person name="Schwelm A."/>
            <person name="Fogelqvist J."/>
            <person name="Knaust A."/>
            <person name="Julke S."/>
            <person name="Lilja T."/>
            <person name="Dhandapani V."/>
            <person name="Bonilla-Rosso G."/>
            <person name="Karlsson M."/>
            <person name="Shevchenko A."/>
            <person name="Choi S.R."/>
            <person name="Kim H.G."/>
            <person name="Park J.Y."/>
            <person name="Lim Y.P."/>
            <person name="Ludwig-Muller J."/>
            <person name="Dixelius C."/>
        </authorList>
    </citation>
    <scope>NUCLEOTIDE SEQUENCE</scope>
    <source>
        <tissue evidence="9">Potato root galls</tissue>
    </source>
</reference>
<keyword evidence="3" id="KW-1003">Cell membrane</keyword>
<dbReference type="PANTHER" id="PTHR45826">
    <property type="entry name" value="POLYAMINE TRANSPORTER PUT1"/>
    <property type="match status" value="1"/>
</dbReference>
<feature type="transmembrane region" description="Helical" evidence="8">
    <location>
        <begin position="156"/>
        <end position="173"/>
    </location>
</feature>
<feature type="transmembrane region" description="Helical" evidence="8">
    <location>
        <begin position="42"/>
        <end position="63"/>
    </location>
</feature>
<evidence type="ECO:0008006" key="10">
    <source>
        <dbReference type="Google" id="ProtNLM"/>
    </source>
</evidence>
<dbReference type="InterPro" id="IPR044566">
    <property type="entry name" value="RMV1-like"/>
</dbReference>